<dbReference type="AlphaFoldDB" id="A0A059BAK1"/>
<proteinExistence type="predicted"/>
<dbReference type="Gramene" id="KCW63257">
    <property type="protein sequence ID" value="KCW63257"/>
    <property type="gene ID" value="EUGRSUZ_G00881"/>
</dbReference>
<evidence type="ECO:0000313" key="1">
    <source>
        <dbReference type="EMBL" id="KCW63257.1"/>
    </source>
</evidence>
<name>A0A059BAK1_EUCGR</name>
<accession>A0A059BAK1</accession>
<organism evidence="1">
    <name type="scientific">Eucalyptus grandis</name>
    <name type="common">Flooded gum</name>
    <dbReference type="NCBI Taxonomy" id="71139"/>
    <lineage>
        <taxon>Eukaryota</taxon>
        <taxon>Viridiplantae</taxon>
        <taxon>Streptophyta</taxon>
        <taxon>Embryophyta</taxon>
        <taxon>Tracheophyta</taxon>
        <taxon>Spermatophyta</taxon>
        <taxon>Magnoliopsida</taxon>
        <taxon>eudicotyledons</taxon>
        <taxon>Gunneridae</taxon>
        <taxon>Pentapetalae</taxon>
        <taxon>rosids</taxon>
        <taxon>malvids</taxon>
        <taxon>Myrtales</taxon>
        <taxon>Myrtaceae</taxon>
        <taxon>Myrtoideae</taxon>
        <taxon>Eucalypteae</taxon>
        <taxon>Eucalyptus</taxon>
    </lineage>
</organism>
<dbReference type="InParanoid" id="A0A059BAK1"/>
<gene>
    <name evidence="1" type="ORF">EUGRSUZ_G00881</name>
</gene>
<sequence>MFLDAKEVTRLGRHRGVVQRECPSLFPNCLNVADNVFANGDEQTIMPISSVDVFRHILLFLLSFCRGLA</sequence>
<reference evidence="1" key="1">
    <citation type="submission" date="2013-07" db="EMBL/GenBank/DDBJ databases">
        <title>The genome of Eucalyptus grandis.</title>
        <authorList>
            <person name="Schmutz J."/>
            <person name="Hayes R."/>
            <person name="Myburg A."/>
            <person name="Tuskan G."/>
            <person name="Grattapaglia D."/>
            <person name="Rokhsar D.S."/>
        </authorList>
    </citation>
    <scope>NUCLEOTIDE SEQUENCE</scope>
    <source>
        <tissue evidence="1">Leaf extractions</tissue>
    </source>
</reference>
<dbReference type="EMBL" id="KK198759">
    <property type="protein sequence ID" value="KCW63257.1"/>
    <property type="molecule type" value="Genomic_DNA"/>
</dbReference>
<protein>
    <submittedName>
        <fullName evidence="1">Uncharacterized protein</fullName>
    </submittedName>
</protein>